<evidence type="ECO:0000313" key="2">
    <source>
        <dbReference type="Proteomes" id="UP001321760"/>
    </source>
</evidence>
<dbReference type="Pfam" id="PF04646">
    <property type="entry name" value="DUF604"/>
    <property type="match status" value="1"/>
</dbReference>
<reference evidence="1" key="2">
    <citation type="submission" date="2023-05" db="EMBL/GenBank/DDBJ databases">
        <authorList>
            <consortium name="Lawrence Berkeley National Laboratory"/>
            <person name="Steindorff A."/>
            <person name="Hensen N."/>
            <person name="Bonometti L."/>
            <person name="Westerberg I."/>
            <person name="Brannstrom I.O."/>
            <person name="Guillou S."/>
            <person name="Cros-Aarteil S."/>
            <person name="Calhoun S."/>
            <person name="Haridas S."/>
            <person name="Kuo A."/>
            <person name="Mondo S."/>
            <person name="Pangilinan J."/>
            <person name="Riley R."/>
            <person name="Labutti K."/>
            <person name="Andreopoulos B."/>
            <person name="Lipzen A."/>
            <person name="Chen C."/>
            <person name="Yanf M."/>
            <person name="Daum C."/>
            <person name="Ng V."/>
            <person name="Clum A."/>
            <person name="Ohm R."/>
            <person name="Martin F."/>
            <person name="Silar P."/>
            <person name="Natvig D."/>
            <person name="Lalanne C."/>
            <person name="Gautier V."/>
            <person name="Ament-Velasquez S.L."/>
            <person name="Kruys A."/>
            <person name="Hutchinson M.I."/>
            <person name="Powell A.J."/>
            <person name="Barry K."/>
            <person name="Miller A.N."/>
            <person name="Grigoriev I.V."/>
            <person name="Debuchy R."/>
            <person name="Gladieux P."/>
            <person name="Thoren M.H."/>
            <person name="Johannesson H."/>
        </authorList>
    </citation>
    <scope>NUCLEOTIDE SEQUENCE</scope>
    <source>
        <strain evidence="1">PSN243</strain>
    </source>
</reference>
<dbReference type="Gene3D" id="3.90.550.50">
    <property type="match status" value="1"/>
</dbReference>
<dbReference type="InterPro" id="IPR006740">
    <property type="entry name" value="DUF604"/>
</dbReference>
<protein>
    <recommendedName>
        <fullName evidence="3">Glycosyltransferase family 31 protein</fullName>
    </recommendedName>
</protein>
<evidence type="ECO:0008006" key="3">
    <source>
        <dbReference type="Google" id="ProtNLM"/>
    </source>
</evidence>
<sequence>MGPHHGQKTVGMYARCRSALQKTSPSRRRARRFPLLVVLAVVLFLWTGSELHQGSASAMFTVLFGVGLAPQPEPFTDITYGTPQPPGTDRPDWEPGLCSVPEIEFLRRAQLGLTSNILYSRRCVNPIRSKASHARGTVINIPGPLITSKTEVNLTKCVDFELPPCETVSLPVPPVYPRKQYPHLLFGVASSYDRLNASLPEFAHWLASTGAQLLGIVADANDGGGTRYDLGALQAAYRDRGVQATFIPPTITKRINRIALGEKGDVAAPVEQHHFLLVRELSAVAQPGTRWLSIIDDDTFFPSLYPLDQELARHDHTRPAWLGALSDDFNSVRYWGYQAFGGAGVFLSLPLASVIASRTEQCLREATTDQGDGLLRECISMHSRTTLTLISGLYQHDLRGDPSGFFESGVLPLSLHHWKSWYRAPVAAISRIATHVCGSCLLQRFRFGNDTLLSNGYSVAVYANDTLPSLDLSRVEGTWLHATSDYHPTYGQLRPKLSSDDKKSYILRDAILETRPKGKKVFRQLYVYRVGENAWEQATPKGIDEVIELVWDL</sequence>
<name>A0AAV9GB22_9PEZI</name>
<gene>
    <name evidence="1" type="ORF">QBC34DRAFT_167320</name>
</gene>
<evidence type="ECO:0000313" key="1">
    <source>
        <dbReference type="EMBL" id="KAK4445077.1"/>
    </source>
</evidence>
<dbReference type="EMBL" id="MU865969">
    <property type="protein sequence ID" value="KAK4445077.1"/>
    <property type="molecule type" value="Genomic_DNA"/>
</dbReference>
<accession>A0AAV9GB22</accession>
<dbReference type="Proteomes" id="UP001321760">
    <property type="component" value="Unassembled WGS sequence"/>
</dbReference>
<reference evidence="1" key="1">
    <citation type="journal article" date="2023" name="Mol. Phylogenet. Evol.">
        <title>Genome-scale phylogeny and comparative genomics of the fungal order Sordariales.</title>
        <authorList>
            <person name="Hensen N."/>
            <person name="Bonometti L."/>
            <person name="Westerberg I."/>
            <person name="Brannstrom I.O."/>
            <person name="Guillou S."/>
            <person name="Cros-Aarteil S."/>
            <person name="Calhoun S."/>
            <person name="Haridas S."/>
            <person name="Kuo A."/>
            <person name="Mondo S."/>
            <person name="Pangilinan J."/>
            <person name="Riley R."/>
            <person name="LaButti K."/>
            <person name="Andreopoulos B."/>
            <person name="Lipzen A."/>
            <person name="Chen C."/>
            <person name="Yan M."/>
            <person name="Daum C."/>
            <person name="Ng V."/>
            <person name="Clum A."/>
            <person name="Steindorff A."/>
            <person name="Ohm R.A."/>
            <person name="Martin F."/>
            <person name="Silar P."/>
            <person name="Natvig D.O."/>
            <person name="Lalanne C."/>
            <person name="Gautier V."/>
            <person name="Ament-Velasquez S.L."/>
            <person name="Kruys A."/>
            <person name="Hutchinson M.I."/>
            <person name="Powell A.J."/>
            <person name="Barry K."/>
            <person name="Miller A.N."/>
            <person name="Grigoriev I.V."/>
            <person name="Debuchy R."/>
            <person name="Gladieux P."/>
            <person name="Hiltunen Thoren M."/>
            <person name="Johannesson H."/>
        </authorList>
    </citation>
    <scope>NUCLEOTIDE SEQUENCE</scope>
    <source>
        <strain evidence="1">PSN243</strain>
    </source>
</reference>
<dbReference type="PANTHER" id="PTHR10811">
    <property type="entry name" value="FRINGE-RELATED"/>
    <property type="match status" value="1"/>
</dbReference>
<keyword evidence="2" id="KW-1185">Reference proteome</keyword>
<dbReference type="AlphaFoldDB" id="A0AAV9GB22"/>
<organism evidence="1 2">
    <name type="scientific">Podospora aff. communis PSN243</name>
    <dbReference type="NCBI Taxonomy" id="3040156"/>
    <lineage>
        <taxon>Eukaryota</taxon>
        <taxon>Fungi</taxon>
        <taxon>Dikarya</taxon>
        <taxon>Ascomycota</taxon>
        <taxon>Pezizomycotina</taxon>
        <taxon>Sordariomycetes</taxon>
        <taxon>Sordariomycetidae</taxon>
        <taxon>Sordariales</taxon>
        <taxon>Podosporaceae</taxon>
        <taxon>Podospora</taxon>
    </lineage>
</organism>
<proteinExistence type="predicted"/>
<comment type="caution">
    <text evidence="1">The sequence shown here is derived from an EMBL/GenBank/DDBJ whole genome shotgun (WGS) entry which is preliminary data.</text>
</comment>